<evidence type="ECO:0000313" key="2">
    <source>
        <dbReference type="EMBL" id="KAF7342458.1"/>
    </source>
</evidence>
<dbReference type="Proteomes" id="UP000620124">
    <property type="component" value="Unassembled WGS sequence"/>
</dbReference>
<feature type="region of interest" description="Disordered" evidence="1">
    <location>
        <begin position="16"/>
        <end position="37"/>
    </location>
</feature>
<sequence length="171" mass="18929">MALWYPSYAPTHYRSPKSKFPPTIQRSRPPSSGSRTKNWGDQVLLACRCIWEKRNHVNAVSQDQGIQRDPGLEEYSELAGTGKYAPGTERENAPWFEALIDETGWAWFIPLHNGIVSVGVVISEVLGDARLVSDMKSGSDYSSYAGDNKYAGPDYRIVGDAGAFISDQTLL</sequence>
<name>A0A8H6XJQ9_9AGAR</name>
<evidence type="ECO:0000313" key="3">
    <source>
        <dbReference type="Proteomes" id="UP000620124"/>
    </source>
</evidence>
<dbReference type="EMBL" id="JACAZI010000017">
    <property type="protein sequence ID" value="KAF7342458.1"/>
    <property type="molecule type" value="Genomic_DNA"/>
</dbReference>
<dbReference type="InterPro" id="IPR036188">
    <property type="entry name" value="FAD/NAD-bd_sf"/>
</dbReference>
<comment type="caution">
    <text evidence="2">The sequence shown here is derived from an EMBL/GenBank/DDBJ whole genome shotgun (WGS) entry which is preliminary data.</text>
</comment>
<reference evidence="2" key="1">
    <citation type="submission" date="2020-05" db="EMBL/GenBank/DDBJ databases">
        <title>Mycena genomes resolve the evolution of fungal bioluminescence.</title>
        <authorList>
            <person name="Tsai I.J."/>
        </authorList>
    </citation>
    <scope>NUCLEOTIDE SEQUENCE</scope>
    <source>
        <strain evidence="2">CCC161011</strain>
    </source>
</reference>
<keyword evidence="3" id="KW-1185">Reference proteome</keyword>
<evidence type="ECO:0000256" key="1">
    <source>
        <dbReference type="SAM" id="MobiDB-lite"/>
    </source>
</evidence>
<dbReference type="AlphaFoldDB" id="A0A8H6XJQ9"/>
<feature type="compositionally biased region" description="Polar residues" evidence="1">
    <location>
        <begin position="24"/>
        <end position="37"/>
    </location>
</feature>
<proteinExistence type="predicted"/>
<dbReference type="Gene3D" id="3.50.50.60">
    <property type="entry name" value="FAD/NAD(P)-binding domain"/>
    <property type="match status" value="2"/>
</dbReference>
<accession>A0A8H6XJQ9</accession>
<gene>
    <name evidence="2" type="ORF">MVEN_01835100</name>
</gene>
<organism evidence="2 3">
    <name type="scientific">Mycena venus</name>
    <dbReference type="NCBI Taxonomy" id="2733690"/>
    <lineage>
        <taxon>Eukaryota</taxon>
        <taxon>Fungi</taxon>
        <taxon>Dikarya</taxon>
        <taxon>Basidiomycota</taxon>
        <taxon>Agaricomycotina</taxon>
        <taxon>Agaricomycetes</taxon>
        <taxon>Agaricomycetidae</taxon>
        <taxon>Agaricales</taxon>
        <taxon>Marasmiineae</taxon>
        <taxon>Mycenaceae</taxon>
        <taxon>Mycena</taxon>
    </lineage>
</organism>
<protein>
    <submittedName>
        <fullName evidence="2">Putative halogenase</fullName>
    </submittedName>
</protein>
<dbReference type="OrthoDB" id="3340390at2759"/>